<dbReference type="GO" id="GO:0097602">
    <property type="term" value="F:cullin family protein binding"/>
    <property type="evidence" value="ECO:0007669"/>
    <property type="project" value="TreeGrafter"/>
</dbReference>
<dbReference type="Gene3D" id="1.10.238.200">
    <property type="entry name" value="Cullin, PONY binding domain"/>
    <property type="match status" value="1"/>
</dbReference>
<dbReference type="InterPro" id="IPR042460">
    <property type="entry name" value="DCN1-like_PONY"/>
</dbReference>
<evidence type="ECO:0000256" key="2">
    <source>
        <dbReference type="RuleBase" id="RU410713"/>
    </source>
</evidence>
<dbReference type="GO" id="GO:0000151">
    <property type="term" value="C:ubiquitin ligase complex"/>
    <property type="evidence" value="ECO:0007669"/>
    <property type="project" value="TreeGrafter"/>
</dbReference>
<dbReference type="GO" id="GO:0045116">
    <property type="term" value="P:protein neddylation"/>
    <property type="evidence" value="ECO:0007669"/>
    <property type="project" value="TreeGrafter"/>
</dbReference>
<dbReference type="FunFam" id="1.10.238.200:FF:000003">
    <property type="entry name" value="DCN1-like protein 3"/>
    <property type="match status" value="1"/>
</dbReference>
<feature type="domain" description="DCUN1" evidence="3">
    <location>
        <begin position="40"/>
        <end position="229"/>
    </location>
</feature>
<evidence type="ECO:0000256" key="1">
    <source>
        <dbReference type="ARBA" id="ARBA00022786"/>
    </source>
</evidence>
<proteinExistence type="predicted"/>
<accession>A0A250XEP7</accession>
<organism evidence="4 5">
    <name type="scientific">Chlamydomonas eustigma</name>
    <dbReference type="NCBI Taxonomy" id="1157962"/>
    <lineage>
        <taxon>Eukaryota</taxon>
        <taxon>Viridiplantae</taxon>
        <taxon>Chlorophyta</taxon>
        <taxon>core chlorophytes</taxon>
        <taxon>Chlorophyceae</taxon>
        <taxon>CS clade</taxon>
        <taxon>Chlamydomonadales</taxon>
        <taxon>Chlamydomonadaceae</taxon>
        <taxon>Chlamydomonas</taxon>
    </lineage>
</organism>
<dbReference type="PANTHER" id="PTHR12281">
    <property type="entry name" value="RP42 RELATED"/>
    <property type="match status" value="1"/>
</dbReference>
<evidence type="ECO:0000259" key="3">
    <source>
        <dbReference type="PROSITE" id="PS51229"/>
    </source>
</evidence>
<keyword evidence="5" id="KW-1185">Reference proteome</keyword>
<protein>
    <recommendedName>
        <fullName evidence="2">Defective in cullin neddylation protein</fullName>
    </recommendedName>
</protein>
<evidence type="ECO:0000313" key="4">
    <source>
        <dbReference type="EMBL" id="GAX81392.1"/>
    </source>
</evidence>
<sequence>MSTYEKIATECLKKTNWALEPAINHFYSSGLATTPGASSLNLKSIEDLYSSYKEKDGDTIQAEGVVRFCEDLDLDPSDIVMLIISYYMGAAVMCEFSKEEFTGGMVKMGCDSLDKLKKKIPDLRSEIRNEERFKDIYAFAYGFSCEKGQKCIQLDVALGMWKLLIGETKPWPLLEDWCEFLLKHHNRAISKDTWVQLYDFIQTIKPDFSNFDETAAWPYLLDEFVDHVKEKRGG</sequence>
<name>A0A250XEP7_9CHLO</name>
<dbReference type="STRING" id="1157962.A0A250XEP7"/>
<dbReference type="GO" id="GO:0005886">
    <property type="term" value="C:plasma membrane"/>
    <property type="evidence" value="ECO:0007669"/>
    <property type="project" value="UniProtKB-ARBA"/>
</dbReference>
<dbReference type="InterPro" id="IPR014764">
    <property type="entry name" value="DCN-prot"/>
</dbReference>
<dbReference type="InterPro" id="IPR005176">
    <property type="entry name" value="PONY_dom"/>
</dbReference>
<comment type="function">
    <text evidence="2">Neddylation of cullins play an essential role in the regulation of SCF-type complexes activity.</text>
</comment>
<dbReference type="OrthoDB" id="286637at2759"/>
<dbReference type="PANTHER" id="PTHR12281:SF2">
    <property type="entry name" value="DEFECTIVE IN CULLIN NEDDYLATION PROTEIN"/>
    <property type="match status" value="1"/>
</dbReference>
<evidence type="ECO:0000313" key="5">
    <source>
        <dbReference type="Proteomes" id="UP000232323"/>
    </source>
</evidence>
<dbReference type="EMBL" id="BEGY01000064">
    <property type="protein sequence ID" value="GAX81392.1"/>
    <property type="molecule type" value="Genomic_DNA"/>
</dbReference>
<dbReference type="PROSITE" id="PS51229">
    <property type="entry name" value="DCUN1"/>
    <property type="match status" value="1"/>
</dbReference>
<comment type="caution">
    <text evidence="4">The sequence shown here is derived from an EMBL/GenBank/DDBJ whole genome shotgun (WGS) entry which is preliminary data.</text>
</comment>
<dbReference type="Gene3D" id="1.10.238.10">
    <property type="entry name" value="EF-hand"/>
    <property type="match status" value="1"/>
</dbReference>
<dbReference type="FunFam" id="1.10.238.10:FF:000030">
    <property type="entry name" value="DCN1-like protein"/>
    <property type="match status" value="1"/>
</dbReference>
<dbReference type="GO" id="GO:0031624">
    <property type="term" value="F:ubiquitin conjugating enzyme binding"/>
    <property type="evidence" value="ECO:0007669"/>
    <property type="project" value="TreeGrafter"/>
</dbReference>
<dbReference type="Pfam" id="PF03556">
    <property type="entry name" value="Cullin_binding"/>
    <property type="match status" value="1"/>
</dbReference>
<dbReference type="AlphaFoldDB" id="A0A250XEP7"/>
<keyword evidence="1" id="KW-0833">Ubl conjugation pathway</keyword>
<reference evidence="4 5" key="1">
    <citation type="submission" date="2017-08" db="EMBL/GenBank/DDBJ databases">
        <title>Acidophilic green algal genome provides insights into adaptation to an acidic environment.</title>
        <authorList>
            <person name="Hirooka S."/>
            <person name="Hirose Y."/>
            <person name="Kanesaki Y."/>
            <person name="Higuchi S."/>
            <person name="Fujiwara T."/>
            <person name="Onuma R."/>
            <person name="Era A."/>
            <person name="Ohbayashi R."/>
            <person name="Uzuka A."/>
            <person name="Nozaki H."/>
            <person name="Yoshikawa H."/>
            <person name="Miyagishima S.Y."/>
        </authorList>
    </citation>
    <scope>NUCLEOTIDE SEQUENCE [LARGE SCALE GENOMIC DNA]</scope>
    <source>
        <strain evidence="4 5">NIES-2499</strain>
    </source>
</reference>
<dbReference type="GO" id="GO:0032182">
    <property type="term" value="F:ubiquitin-like protein binding"/>
    <property type="evidence" value="ECO:0007669"/>
    <property type="project" value="TreeGrafter"/>
</dbReference>
<gene>
    <name evidence="4" type="ORF">CEUSTIGMA_g8823.t1</name>
</gene>
<dbReference type="Proteomes" id="UP000232323">
    <property type="component" value="Unassembled WGS sequence"/>
</dbReference>